<evidence type="ECO:0000256" key="8">
    <source>
        <dbReference type="SAM" id="MobiDB-lite"/>
    </source>
</evidence>
<dbReference type="FunFam" id="2.40.50.100:FF:000010">
    <property type="entry name" value="Acetyltransferase component of pyruvate dehydrogenase complex"/>
    <property type="match status" value="1"/>
</dbReference>
<evidence type="ECO:0000256" key="5">
    <source>
        <dbReference type="ARBA" id="ARBA00023315"/>
    </source>
</evidence>
<evidence type="ECO:0000259" key="10">
    <source>
        <dbReference type="PROSITE" id="PS51826"/>
    </source>
</evidence>
<protein>
    <recommendedName>
        <fullName evidence="7">Acetyltransferase component of pyruvate dehydrogenase complex</fullName>
        <ecNumber evidence="7">2.3.1.12</ecNumber>
    </recommendedName>
</protein>
<name>A0AAN7WI50_9SACH</name>
<keyword evidence="4" id="KW-0809">Transit peptide</keyword>
<dbReference type="InterPro" id="IPR045257">
    <property type="entry name" value="E2/Pdx1"/>
</dbReference>
<dbReference type="SUPFAM" id="SSF52777">
    <property type="entry name" value="CoA-dependent acyltransferases"/>
    <property type="match status" value="1"/>
</dbReference>
<dbReference type="Pfam" id="PF00364">
    <property type="entry name" value="Biotin_lipoyl"/>
    <property type="match status" value="1"/>
</dbReference>
<dbReference type="PROSITE" id="PS51826">
    <property type="entry name" value="PSBD"/>
    <property type="match status" value="1"/>
</dbReference>
<evidence type="ECO:0000259" key="9">
    <source>
        <dbReference type="PROSITE" id="PS50968"/>
    </source>
</evidence>
<dbReference type="InterPro" id="IPR023213">
    <property type="entry name" value="CAT-like_dom_sf"/>
</dbReference>
<feature type="domain" description="Peripheral subunit-binding (PSBD)" evidence="10">
    <location>
        <begin position="188"/>
        <end position="225"/>
    </location>
</feature>
<evidence type="ECO:0000256" key="6">
    <source>
        <dbReference type="ARBA" id="ARBA00065810"/>
    </source>
</evidence>
<dbReference type="EC" id="2.3.1.12" evidence="7"/>
<dbReference type="PANTHER" id="PTHR23151:SF90">
    <property type="entry name" value="DIHYDROLIPOYLLYSINE-RESIDUE ACETYLTRANSFERASE COMPONENT OF PYRUVATE DEHYDROGENASE COMPLEX, MITOCHONDRIAL-RELATED"/>
    <property type="match status" value="1"/>
</dbReference>
<feature type="compositionally biased region" description="Low complexity" evidence="8">
    <location>
        <begin position="152"/>
        <end position="180"/>
    </location>
</feature>
<dbReference type="GO" id="GO:0006086">
    <property type="term" value="P:pyruvate decarboxylation to acetyl-CoA"/>
    <property type="evidence" value="ECO:0007669"/>
    <property type="project" value="InterPro"/>
</dbReference>
<keyword evidence="12" id="KW-1185">Reference proteome</keyword>
<dbReference type="Pfam" id="PF00198">
    <property type="entry name" value="2-oxoacid_dh"/>
    <property type="match status" value="1"/>
</dbReference>
<dbReference type="Pfam" id="PF02817">
    <property type="entry name" value="E3_binding"/>
    <property type="match status" value="1"/>
</dbReference>
<evidence type="ECO:0000256" key="7">
    <source>
        <dbReference type="RuleBase" id="RU361137"/>
    </source>
</evidence>
<comment type="function">
    <text evidence="7">The pyruvate dehydrogenase complex catalyzes the overall conversion of pyruvate to acetyl-CoA and CO(2).</text>
</comment>
<comment type="cofactor">
    <cofactor evidence="7">
        <name>(R)-lipoate</name>
        <dbReference type="ChEBI" id="CHEBI:83088"/>
    </cofactor>
    <text evidence="7">Binds 1 lipoyl cofactor covalently.</text>
</comment>
<dbReference type="InterPro" id="IPR011053">
    <property type="entry name" value="Single_hybrid_motif"/>
</dbReference>
<feature type="compositionally biased region" description="Polar residues" evidence="8">
    <location>
        <begin position="139"/>
        <end position="151"/>
    </location>
</feature>
<keyword evidence="2 7" id="KW-0808">Transferase</keyword>
<evidence type="ECO:0000256" key="2">
    <source>
        <dbReference type="ARBA" id="ARBA00022679"/>
    </source>
</evidence>
<sequence>MSSVLSRSLLSRVSRSQVLLNSARSQLKLQLRCYASYPEHSIITMPALSPTMAHGNLAAWVKKEGDQLNVGDVIAEVETDKAQMDFEFQDEGYLAKILVPEGTKDVPVNKPIAVFVEDEADVAAFKDFKLEDATTQSTASAVGIKDSSTNNKPAKNETTTAPTTNATSDTKKSVSTASDSTSTTSRIFASPLAKTMALEEGIALKNVVGTGPHGRIVKADIVKYLEKIAAAEASVPETSVKQQKTTASVTSTAFSSTTSVSNTYEDIEITQMRRIIADRLLESTKSIPSYIVSSNISVTKLLKLRESLNSSANGKYKLSINDILMKAISVAAKRVPEANSQWLGDQGIIRIYKNVDISVAVATPTGLITPIVKNAESKGLATISAEVKDLAKRAKINKLLPQEFQGGTICISNMGMNPAVSMFTSIINPPQSTILAIGTVQRVAVEDAGAEQGFTFDNQITITGTFDHRTIDGARAGDFMKELKAVIENPLELLL</sequence>
<comment type="caution">
    <text evidence="11">The sequence shown here is derived from an EMBL/GenBank/DDBJ whole genome shotgun (WGS) entry which is preliminary data.</text>
</comment>
<dbReference type="CDD" id="cd06849">
    <property type="entry name" value="lipoyl_domain"/>
    <property type="match status" value="1"/>
</dbReference>
<dbReference type="InterPro" id="IPR036625">
    <property type="entry name" value="E3-bd_dom_sf"/>
</dbReference>
<proteinExistence type="inferred from homology"/>
<dbReference type="InterPro" id="IPR006257">
    <property type="entry name" value="LAT1"/>
</dbReference>
<dbReference type="SUPFAM" id="SSF51230">
    <property type="entry name" value="Single hybrid motif"/>
    <property type="match status" value="1"/>
</dbReference>
<comment type="catalytic activity">
    <reaction evidence="7">
        <text>N(6)-[(R)-dihydrolipoyl]-L-lysyl-[protein] + acetyl-CoA = N(6)-[(R)-S(8)-acetyldihydrolipoyl]-L-lysyl-[protein] + CoA</text>
        <dbReference type="Rhea" id="RHEA:17017"/>
        <dbReference type="Rhea" id="RHEA-COMP:10475"/>
        <dbReference type="Rhea" id="RHEA-COMP:10478"/>
        <dbReference type="ChEBI" id="CHEBI:57287"/>
        <dbReference type="ChEBI" id="CHEBI:57288"/>
        <dbReference type="ChEBI" id="CHEBI:83100"/>
        <dbReference type="ChEBI" id="CHEBI:83111"/>
        <dbReference type="EC" id="2.3.1.12"/>
    </reaction>
</comment>
<dbReference type="PROSITE" id="PS50968">
    <property type="entry name" value="BIOTINYL_LIPOYL"/>
    <property type="match status" value="1"/>
</dbReference>
<dbReference type="Proteomes" id="UP001306508">
    <property type="component" value="Unassembled WGS sequence"/>
</dbReference>
<dbReference type="InterPro" id="IPR003016">
    <property type="entry name" value="2-oxoA_DH_lipoyl-BS"/>
</dbReference>
<dbReference type="GO" id="GO:0005739">
    <property type="term" value="C:mitochondrion"/>
    <property type="evidence" value="ECO:0007669"/>
    <property type="project" value="UniProtKB-SubCell"/>
</dbReference>
<keyword evidence="3 7" id="KW-0450">Lipoyl</keyword>
<dbReference type="GO" id="GO:0045254">
    <property type="term" value="C:pyruvate dehydrogenase complex"/>
    <property type="evidence" value="ECO:0007669"/>
    <property type="project" value="UniProtKB-UniRule"/>
</dbReference>
<feature type="region of interest" description="Disordered" evidence="8">
    <location>
        <begin position="139"/>
        <end position="180"/>
    </location>
</feature>
<comment type="subunit">
    <text evidence="6">Eukaryotic pyruvate dehydrogenase (PDH) complexes are organized as a core consisting of the oligomeric dihydrolipoamide acetyl-transferase (E2), around which are arranged multiple copies of pyruvate dehydrogenase (E1), dihydrolipoamide dehydrogenase (E3) and protein X (E3BP) bound by non-covalent bonds.</text>
</comment>
<evidence type="ECO:0000256" key="3">
    <source>
        <dbReference type="ARBA" id="ARBA00022823"/>
    </source>
</evidence>
<comment type="subcellular location">
    <subcellularLocation>
        <location evidence="7">Mitochondrion</location>
    </subcellularLocation>
</comment>
<accession>A0AAN7WI50</accession>
<dbReference type="Gene3D" id="4.10.320.10">
    <property type="entry name" value="E3-binding domain"/>
    <property type="match status" value="1"/>
</dbReference>
<dbReference type="FunFam" id="3.30.559.10:FF:000003">
    <property type="entry name" value="Acetyltransferase component of pyruvate dehydrogenase complex"/>
    <property type="match status" value="1"/>
</dbReference>
<dbReference type="Gene3D" id="3.30.559.10">
    <property type="entry name" value="Chloramphenicol acetyltransferase-like domain"/>
    <property type="match status" value="1"/>
</dbReference>
<organism evidence="11 12">
    <name type="scientific">Arxiozyma heterogenica</name>
    <dbReference type="NCBI Taxonomy" id="278026"/>
    <lineage>
        <taxon>Eukaryota</taxon>
        <taxon>Fungi</taxon>
        <taxon>Dikarya</taxon>
        <taxon>Ascomycota</taxon>
        <taxon>Saccharomycotina</taxon>
        <taxon>Saccharomycetes</taxon>
        <taxon>Saccharomycetales</taxon>
        <taxon>Saccharomycetaceae</taxon>
        <taxon>Arxiozyma</taxon>
    </lineage>
</organism>
<dbReference type="NCBIfam" id="TIGR01349">
    <property type="entry name" value="PDHac_trf_mito"/>
    <property type="match status" value="1"/>
</dbReference>
<dbReference type="PROSITE" id="PS00189">
    <property type="entry name" value="LIPOYL"/>
    <property type="match status" value="1"/>
</dbReference>
<reference evidence="12" key="1">
    <citation type="submission" date="2023-07" db="EMBL/GenBank/DDBJ databases">
        <title>A draft genome of Kazachstania heterogenica Y-27499.</title>
        <authorList>
            <person name="Donic C."/>
            <person name="Kralova J.S."/>
            <person name="Fidel L."/>
            <person name="Ben-Dor S."/>
            <person name="Jung S."/>
        </authorList>
    </citation>
    <scope>NUCLEOTIDE SEQUENCE [LARGE SCALE GENOMIC DNA]</scope>
    <source>
        <strain evidence="12">Y27499</strain>
    </source>
</reference>
<dbReference type="PANTHER" id="PTHR23151">
    <property type="entry name" value="DIHYDROLIPOAMIDE ACETYL/SUCCINYL-TRANSFERASE-RELATED"/>
    <property type="match status" value="1"/>
</dbReference>
<evidence type="ECO:0000256" key="4">
    <source>
        <dbReference type="ARBA" id="ARBA00022946"/>
    </source>
</evidence>
<dbReference type="GO" id="GO:0004742">
    <property type="term" value="F:dihydrolipoyllysine-residue acetyltransferase activity"/>
    <property type="evidence" value="ECO:0007669"/>
    <property type="project" value="UniProtKB-UniRule"/>
</dbReference>
<dbReference type="InterPro" id="IPR000089">
    <property type="entry name" value="Biotin_lipoyl"/>
</dbReference>
<dbReference type="Gene3D" id="2.40.50.100">
    <property type="match status" value="1"/>
</dbReference>
<dbReference type="SUPFAM" id="SSF47005">
    <property type="entry name" value="Peripheral subunit-binding domain of 2-oxo acid dehydrogenase complex"/>
    <property type="match status" value="1"/>
</dbReference>
<evidence type="ECO:0000313" key="11">
    <source>
        <dbReference type="EMBL" id="KAK5780440.1"/>
    </source>
</evidence>
<feature type="domain" description="Lipoyl-binding" evidence="9">
    <location>
        <begin position="40"/>
        <end position="116"/>
    </location>
</feature>
<evidence type="ECO:0000256" key="1">
    <source>
        <dbReference type="ARBA" id="ARBA00007317"/>
    </source>
</evidence>
<gene>
    <name evidence="11" type="ORF">RI543_002198</name>
</gene>
<dbReference type="InterPro" id="IPR004167">
    <property type="entry name" value="PSBD"/>
</dbReference>
<dbReference type="EMBL" id="JAWIZZ010000041">
    <property type="protein sequence ID" value="KAK5780440.1"/>
    <property type="molecule type" value="Genomic_DNA"/>
</dbReference>
<comment type="similarity">
    <text evidence="1 7">Belongs to the 2-oxoacid dehydrogenase family.</text>
</comment>
<dbReference type="InterPro" id="IPR001078">
    <property type="entry name" value="2-oxoacid_DH_actylTfrase"/>
</dbReference>
<evidence type="ECO:0000313" key="12">
    <source>
        <dbReference type="Proteomes" id="UP001306508"/>
    </source>
</evidence>
<keyword evidence="5 7" id="KW-0012">Acyltransferase</keyword>
<dbReference type="AlphaFoldDB" id="A0AAN7WI50"/>